<gene>
    <name evidence="11" type="ORF">PCOR1329_LOCUS49048</name>
</gene>
<dbReference type="InterPro" id="IPR024041">
    <property type="entry name" value="NH4_transpt_AmtB-like_dom"/>
</dbReference>
<evidence type="ECO:0000256" key="4">
    <source>
        <dbReference type="ARBA" id="ARBA00022692"/>
    </source>
</evidence>
<feature type="transmembrane region" description="Helical" evidence="9">
    <location>
        <begin position="128"/>
        <end position="146"/>
    </location>
</feature>
<accession>A0ABN9UJC7</accession>
<evidence type="ECO:0000256" key="3">
    <source>
        <dbReference type="ARBA" id="ARBA00022448"/>
    </source>
</evidence>
<feature type="domain" description="Ammonium transporter AmtB-like" evidence="10">
    <location>
        <begin position="230"/>
        <end position="443"/>
    </location>
</feature>
<feature type="compositionally biased region" description="Low complexity" evidence="8">
    <location>
        <begin position="572"/>
        <end position="587"/>
    </location>
</feature>
<dbReference type="SUPFAM" id="SSF111352">
    <property type="entry name" value="Ammonium transporter"/>
    <property type="match status" value="1"/>
</dbReference>
<organism evidence="11 12">
    <name type="scientific">Prorocentrum cordatum</name>
    <dbReference type="NCBI Taxonomy" id="2364126"/>
    <lineage>
        <taxon>Eukaryota</taxon>
        <taxon>Sar</taxon>
        <taxon>Alveolata</taxon>
        <taxon>Dinophyceae</taxon>
        <taxon>Prorocentrales</taxon>
        <taxon>Prorocentraceae</taxon>
        <taxon>Prorocentrum</taxon>
    </lineage>
</organism>
<proteinExistence type="inferred from homology"/>
<name>A0ABN9UJC7_9DINO</name>
<keyword evidence="12" id="KW-1185">Reference proteome</keyword>
<evidence type="ECO:0000313" key="11">
    <source>
        <dbReference type="EMBL" id="CAK0859807.1"/>
    </source>
</evidence>
<keyword evidence="4 9" id="KW-0812">Transmembrane</keyword>
<comment type="similarity">
    <text evidence="2">Belongs to the ammonia transporter channel (TC 1.A.11.2) family.</text>
</comment>
<evidence type="ECO:0000256" key="2">
    <source>
        <dbReference type="ARBA" id="ARBA00005887"/>
    </source>
</evidence>
<dbReference type="InterPro" id="IPR029020">
    <property type="entry name" value="Ammonium/urea_transptr"/>
</dbReference>
<feature type="compositionally biased region" description="Basic and acidic residues" evidence="8">
    <location>
        <begin position="531"/>
        <end position="540"/>
    </location>
</feature>
<feature type="transmembrane region" description="Helical" evidence="9">
    <location>
        <begin position="65"/>
        <end position="86"/>
    </location>
</feature>
<dbReference type="PANTHER" id="PTHR11730:SF6">
    <property type="entry name" value="AMMONIUM TRANSPORTER"/>
    <property type="match status" value="1"/>
</dbReference>
<evidence type="ECO:0000256" key="6">
    <source>
        <dbReference type="ARBA" id="ARBA00023136"/>
    </source>
</evidence>
<evidence type="ECO:0000256" key="1">
    <source>
        <dbReference type="ARBA" id="ARBA00004141"/>
    </source>
</evidence>
<protein>
    <recommendedName>
        <fullName evidence="10">Ammonium transporter AmtB-like domain-containing protein</fullName>
    </recommendedName>
</protein>
<evidence type="ECO:0000256" key="8">
    <source>
        <dbReference type="SAM" id="MobiDB-lite"/>
    </source>
</evidence>
<feature type="transmembrane region" description="Helical" evidence="9">
    <location>
        <begin position="98"/>
        <end position="121"/>
    </location>
</feature>
<feature type="region of interest" description="Disordered" evidence="8">
    <location>
        <begin position="488"/>
        <end position="587"/>
    </location>
</feature>
<keyword evidence="6 9" id="KW-0472">Membrane</keyword>
<keyword evidence="3" id="KW-0813">Transport</keyword>
<dbReference type="PANTHER" id="PTHR11730">
    <property type="entry name" value="AMMONIUM TRANSPORTER"/>
    <property type="match status" value="1"/>
</dbReference>
<keyword evidence="7" id="KW-0924">Ammonia transport</keyword>
<dbReference type="Proteomes" id="UP001189429">
    <property type="component" value="Unassembled WGS sequence"/>
</dbReference>
<evidence type="ECO:0000259" key="10">
    <source>
        <dbReference type="Pfam" id="PF00909"/>
    </source>
</evidence>
<feature type="transmembrane region" description="Helical" evidence="9">
    <location>
        <begin position="236"/>
        <end position="259"/>
    </location>
</feature>
<dbReference type="Gene3D" id="1.10.3430.10">
    <property type="entry name" value="Ammonium transporter AmtB like domains"/>
    <property type="match status" value="1"/>
</dbReference>
<feature type="transmembrane region" description="Helical" evidence="9">
    <location>
        <begin position="271"/>
        <end position="290"/>
    </location>
</feature>
<evidence type="ECO:0000256" key="5">
    <source>
        <dbReference type="ARBA" id="ARBA00022989"/>
    </source>
</evidence>
<feature type="transmembrane region" description="Helical" evidence="9">
    <location>
        <begin position="166"/>
        <end position="186"/>
    </location>
</feature>
<feature type="transmembrane region" description="Helical" evidence="9">
    <location>
        <begin position="319"/>
        <end position="341"/>
    </location>
</feature>
<keyword evidence="5 9" id="KW-1133">Transmembrane helix</keyword>
<evidence type="ECO:0000313" key="12">
    <source>
        <dbReference type="Proteomes" id="UP001189429"/>
    </source>
</evidence>
<evidence type="ECO:0000256" key="7">
    <source>
        <dbReference type="ARBA" id="ARBA00023177"/>
    </source>
</evidence>
<comment type="caution">
    <text evidence="11">The sequence shown here is derived from an EMBL/GenBank/DDBJ whole genome shotgun (WGS) entry which is preliminary data.</text>
</comment>
<feature type="compositionally biased region" description="Polar residues" evidence="8">
    <location>
        <begin position="497"/>
        <end position="516"/>
    </location>
</feature>
<dbReference type="Pfam" id="PF00909">
    <property type="entry name" value="Ammonium_transp"/>
    <property type="match status" value="2"/>
</dbReference>
<evidence type="ECO:0000256" key="9">
    <source>
        <dbReference type="SAM" id="Phobius"/>
    </source>
</evidence>
<comment type="subcellular location">
    <subcellularLocation>
        <location evidence="1">Membrane</location>
        <topology evidence="1">Multi-pass membrane protein</topology>
    </subcellularLocation>
</comment>
<feature type="domain" description="Ammonium transporter AmtB-like" evidence="10">
    <location>
        <begin position="30"/>
        <end position="190"/>
    </location>
</feature>
<sequence length="587" mass="63086">MDRQHARHISTWMQGRVHPAPRGHSGLADLLLMAGRILSMQTGFAMLESAYARPMNSANIMMKNLLDLLLGALVFYLFGYEIAFGRQSQLDGSSHFDFALWFLHFAYATTSATISSGALAGRVAFIPYLLLSTMITGIIYPVAVRWTWGGGWLNDWGYTDFAGSSIVHLVGAVSACVAVCICGPRIGKYPQFRPWKGISRKVFAEHNEKEYYEMPCEGAERAIYAHIKAVSNPVQLLFGIFLLITGFLAFNPAATFSTIKGSDLLGARTTVVTLLMTAGGSLACFAASLVRTRSLVVSVPDLTTAVLGSMVSSCACCNVLPPLIGVLVGFLAGLLALWFQWWLNEHQIDDVVGAAAAHGPPAVWGVVSVALWARPHCHSSLRGLAFGGGAEAVELLGIQFAGLLALTGFATVSVYVAVVVIDAVFGFRCSRASELIGLDFMAHRFDDGSFGTDPNKITVISESVMRECLAQRVVRNLSPTKSYAFPNSPFKMYSQDHPPSSTHGRPADNTPSTSPDEANAAPPGEIAGEPGKARPLERPPCRRLPTSPVPTSRAERPPLAPLAARRRRRRAAAGSPPTRSSGARSPP</sequence>
<dbReference type="EMBL" id="CAUYUJ010015934">
    <property type="protein sequence ID" value="CAK0859807.1"/>
    <property type="molecule type" value="Genomic_DNA"/>
</dbReference>
<reference evidence="11" key="1">
    <citation type="submission" date="2023-10" db="EMBL/GenBank/DDBJ databases">
        <authorList>
            <person name="Chen Y."/>
            <person name="Shah S."/>
            <person name="Dougan E. K."/>
            <person name="Thang M."/>
            <person name="Chan C."/>
        </authorList>
    </citation>
    <scope>NUCLEOTIDE SEQUENCE [LARGE SCALE GENOMIC DNA]</scope>
</reference>
<feature type="transmembrane region" description="Helical" evidence="9">
    <location>
        <begin position="400"/>
        <end position="425"/>
    </location>
</feature>